<feature type="transmembrane region" description="Helical" evidence="7">
    <location>
        <begin position="244"/>
        <end position="263"/>
    </location>
</feature>
<comment type="subcellular location">
    <subcellularLocation>
        <location evidence="1">Membrane</location>
        <topology evidence="1">Multi-pass membrane protein</topology>
    </subcellularLocation>
</comment>
<sequence length="315" mass="36817">MTTFVFRRSRIRSRFRSISGDQKKECHGSIQLYNISQVPPFLKFNPHIYSGYRVNLSYQSCLKSLFVLSNESINIWSHFLGFFIFVYLLVFDNVYVVPWTLQSMPDRIVISSACLFYMSTLLLSTLYHLFHCHSERMNQLWLKMDIGGIGIGIIGGFVSGLYVAYYCHRYWLLIYVIVSTLLISTSVYNLACSDAKGIQFQISNLNFRMNRTVVFVIIVAFSLVPIFHFIYLHDGISSTFVRQFTIGASYMLFYGLMGCLFLVTKFPERLFPGKFDYVASSHQFWHLFVFLLFYSWHQSCLDAVQYRIKNQCEII</sequence>
<evidence type="ECO:0000256" key="7">
    <source>
        <dbReference type="SAM" id="Phobius"/>
    </source>
</evidence>
<dbReference type="OrthoDB" id="529367at2759"/>
<keyword evidence="6" id="KW-0479">Metal-binding</keyword>
<dbReference type="GO" id="GO:0016020">
    <property type="term" value="C:membrane"/>
    <property type="evidence" value="ECO:0007669"/>
    <property type="project" value="UniProtKB-SubCell"/>
</dbReference>
<dbReference type="InterPro" id="IPR004254">
    <property type="entry name" value="AdipoR/HlyIII-related"/>
</dbReference>
<evidence type="ECO:0000256" key="2">
    <source>
        <dbReference type="ARBA" id="ARBA00007018"/>
    </source>
</evidence>
<feature type="transmembrane region" description="Helical" evidence="7">
    <location>
        <begin position="212"/>
        <end position="232"/>
    </location>
</feature>
<dbReference type="Proteomes" id="UP000009022">
    <property type="component" value="Unassembled WGS sequence"/>
</dbReference>
<gene>
    <name evidence="8" type="ORF">TRIADDRAFT_32617</name>
</gene>
<dbReference type="OMA" id="EVPSWYA"/>
<organism evidence="8 9">
    <name type="scientific">Trichoplax adhaerens</name>
    <name type="common">Trichoplax reptans</name>
    <dbReference type="NCBI Taxonomy" id="10228"/>
    <lineage>
        <taxon>Eukaryota</taxon>
        <taxon>Metazoa</taxon>
        <taxon>Placozoa</taxon>
        <taxon>Uniplacotomia</taxon>
        <taxon>Trichoplacea</taxon>
        <taxon>Trichoplacidae</taxon>
        <taxon>Trichoplax</taxon>
    </lineage>
</organism>
<feature type="transmembrane region" description="Helical" evidence="7">
    <location>
        <begin position="170"/>
        <end position="191"/>
    </location>
</feature>
<feature type="binding site" evidence="6">
    <location>
        <position position="286"/>
    </location>
    <ligand>
        <name>Zn(2+)</name>
        <dbReference type="ChEBI" id="CHEBI:29105"/>
    </ligand>
</feature>
<dbReference type="FunCoup" id="B3SB04">
    <property type="interactions" value="803"/>
</dbReference>
<reference evidence="8 9" key="1">
    <citation type="journal article" date="2008" name="Nature">
        <title>The Trichoplax genome and the nature of placozoans.</title>
        <authorList>
            <person name="Srivastava M."/>
            <person name="Begovic E."/>
            <person name="Chapman J."/>
            <person name="Putnam N.H."/>
            <person name="Hellsten U."/>
            <person name="Kawashima T."/>
            <person name="Kuo A."/>
            <person name="Mitros T."/>
            <person name="Salamov A."/>
            <person name="Carpenter M.L."/>
            <person name="Signorovitch A.Y."/>
            <person name="Moreno M.A."/>
            <person name="Kamm K."/>
            <person name="Grimwood J."/>
            <person name="Schmutz J."/>
            <person name="Shapiro H."/>
            <person name="Grigoriev I.V."/>
            <person name="Buss L.W."/>
            <person name="Schierwater B."/>
            <person name="Dellaporta S.L."/>
            <person name="Rokhsar D.S."/>
        </authorList>
    </citation>
    <scope>NUCLEOTIDE SEQUENCE [LARGE SCALE GENOMIC DNA]</scope>
    <source>
        <strain evidence="8 9">Grell-BS-1999</strain>
    </source>
</reference>
<dbReference type="EMBL" id="DS985263">
    <property type="protein sequence ID" value="EDV20078.1"/>
    <property type="molecule type" value="Genomic_DNA"/>
</dbReference>
<dbReference type="PANTHER" id="PTHR20855:SF15">
    <property type="entry name" value="PROGESTIN AND ADIPOQ RECEPTOR FAMILY MEMBER 3"/>
    <property type="match status" value="1"/>
</dbReference>
<name>B3SB04_TRIAD</name>
<dbReference type="PANTHER" id="PTHR20855">
    <property type="entry name" value="ADIPOR/PROGESTIN RECEPTOR-RELATED"/>
    <property type="match status" value="1"/>
</dbReference>
<dbReference type="HOGENOM" id="CLU_023075_0_0_1"/>
<feature type="transmembrane region" description="Helical" evidence="7">
    <location>
        <begin position="108"/>
        <end position="130"/>
    </location>
</feature>
<keyword evidence="5 7" id="KW-0472">Membrane</keyword>
<evidence type="ECO:0008006" key="10">
    <source>
        <dbReference type="Google" id="ProtNLM"/>
    </source>
</evidence>
<evidence type="ECO:0000313" key="9">
    <source>
        <dbReference type="Proteomes" id="UP000009022"/>
    </source>
</evidence>
<feature type="binding site" evidence="6">
    <location>
        <position position="128"/>
    </location>
    <ligand>
        <name>Zn(2+)</name>
        <dbReference type="ChEBI" id="CHEBI:29105"/>
    </ligand>
</feature>
<dbReference type="AlphaFoldDB" id="B3SB04"/>
<protein>
    <recommendedName>
        <fullName evidence="10">Progestin and adipoQ receptor family member 3</fullName>
    </recommendedName>
</protein>
<dbReference type="CTD" id="6758674"/>
<feature type="transmembrane region" description="Helical" evidence="7">
    <location>
        <begin position="73"/>
        <end position="96"/>
    </location>
</feature>
<keyword evidence="6" id="KW-0862">Zinc</keyword>
<evidence type="ECO:0000256" key="3">
    <source>
        <dbReference type="ARBA" id="ARBA00022692"/>
    </source>
</evidence>
<evidence type="ECO:0000256" key="4">
    <source>
        <dbReference type="ARBA" id="ARBA00022989"/>
    </source>
</evidence>
<evidence type="ECO:0000256" key="5">
    <source>
        <dbReference type="ARBA" id="ARBA00023136"/>
    </source>
</evidence>
<dbReference type="RefSeq" id="XP_002117462.1">
    <property type="nucleotide sequence ID" value="XM_002117426.1"/>
</dbReference>
<keyword evidence="9" id="KW-1185">Reference proteome</keyword>
<dbReference type="PhylomeDB" id="B3SB04"/>
<dbReference type="InParanoid" id="B3SB04"/>
<dbReference type="GO" id="GO:0034067">
    <property type="term" value="P:protein localization to Golgi apparatus"/>
    <property type="evidence" value="ECO:0000318"/>
    <property type="project" value="GO_Central"/>
</dbReference>
<accession>B3SB04</accession>
<comment type="similarity">
    <text evidence="2">Belongs to the ADIPOR family.</text>
</comment>
<dbReference type="GeneID" id="6758674"/>
<evidence type="ECO:0000256" key="6">
    <source>
        <dbReference type="PIRSR" id="PIRSR604254-1"/>
    </source>
</evidence>
<feature type="transmembrane region" description="Helical" evidence="7">
    <location>
        <begin position="142"/>
        <end position="164"/>
    </location>
</feature>
<evidence type="ECO:0000313" key="8">
    <source>
        <dbReference type="EMBL" id="EDV20078.1"/>
    </source>
</evidence>
<dbReference type="GO" id="GO:0005794">
    <property type="term" value="C:Golgi apparatus"/>
    <property type="evidence" value="ECO:0000318"/>
    <property type="project" value="GO_Central"/>
</dbReference>
<evidence type="ECO:0000256" key="1">
    <source>
        <dbReference type="ARBA" id="ARBA00004141"/>
    </source>
</evidence>
<dbReference type="KEGG" id="tad:TRIADDRAFT_32617"/>
<keyword evidence="4 7" id="KW-1133">Transmembrane helix</keyword>
<dbReference type="GO" id="GO:0046872">
    <property type="term" value="F:metal ion binding"/>
    <property type="evidence" value="ECO:0007669"/>
    <property type="project" value="UniProtKB-KW"/>
</dbReference>
<dbReference type="eggNOG" id="KOG0748">
    <property type="taxonomic scope" value="Eukaryota"/>
</dbReference>
<dbReference type="Pfam" id="PF03006">
    <property type="entry name" value="HlyIII"/>
    <property type="match status" value="1"/>
</dbReference>
<feature type="binding site" evidence="6">
    <location>
        <position position="282"/>
    </location>
    <ligand>
        <name>Zn(2+)</name>
        <dbReference type="ChEBI" id="CHEBI:29105"/>
    </ligand>
</feature>
<proteinExistence type="inferred from homology"/>
<keyword evidence="3 7" id="KW-0812">Transmembrane</keyword>
<dbReference type="STRING" id="10228.B3SB04"/>